<dbReference type="PROSITE" id="PS01173">
    <property type="entry name" value="LIPASE_GDXG_HIS"/>
    <property type="match status" value="1"/>
</dbReference>
<dbReference type="InterPro" id="IPR013094">
    <property type="entry name" value="AB_hydrolase_3"/>
</dbReference>
<dbReference type="AlphaFoldDB" id="A0A2S5ZW93"/>
<evidence type="ECO:0000313" key="5">
    <source>
        <dbReference type="EMBL" id="PPJ21913.1"/>
    </source>
</evidence>
<dbReference type="EMBL" id="PSZD01000033">
    <property type="protein sequence ID" value="PPJ21913.1"/>
    <property type="molecule type" value="Genomic_DNA"/>
</dbReference>
<evidence type="ECO:0000259" key="4">
    <source>
        <dbReference type="Pfam" id="PF07859"/>
    </source>
</evidence>
<dbReference type="InterPro" id="IPR029058">
    <property type="entry name" value="AB_hydrolase_fold"/>
</dbReference>
<dbReference type="InterPro" id="IPR002168">
    <property type="entry name" value="Lipase_GDXG_HIS_AS"/>
</dbReference>
<dbReference type="PANTHER" id="PTHR48081:SF30">
    <property type="entry name" value="ACETYL-HYDROLASE LIPR-RELATED"/>
    <property type="match status" value="1"/>
</dbReference>
<protein>
    <submittedName>
        <fullName evidence="5">Alpha/beta hydrolase</fullName>
    </submittedName>
</protein>
<dbReference type="RefSeq" id="WP_082976712.1">
    <property type="nucleotide sequence ID" value="NZ_JAUJFK010000006.1"/>
</dbReference>
<gene>
    <name evidence="5" type="ORF">C5F51_32375</name>
</gene>
<feature type="domain" description="Alpha/beta hydrolase fold-3" evidence="4">
    <location>
        <begin position="67"/>
        <end position="270"/>
    </location>
</feature>
<comment type="caution">
    <text evidence="5">The sequence shown here is derived from an EMBL/GenBank/DDBJ whole genome shotgun (WGS) entry which is preliminary data.</text>
</comment>
<dbReference type="Pfam" id="PF07859">
    <property type="entry name" value="Abhydrolase_3"/>
    <property type="match status" value="1"/>
</dbReference>
<evidence type="ECO:0000256" key="2">
    <source>
        <dbReference type="ARBA" id="ARBA00022801"/>
    </source>
</evidence>
<name>A0A2S5ZW93_9NOCA</name>
<dbReference type="SUPFAM" id="SSF53474">
    <property type="entry name" value="alpha/beta-Hydrolases"/>
    <property type="match status" value="1"/>
</dbReference>
<evidence type="ECO:0000313" key="6">
    <source>
        <dbReference type="Proteomes" id="UP000238356"/>
    </source>
</evidence>
<organism evidence="5 6">
    <name type="scientific">Nocardia nova</name>
    <dbReference type="NCBI Taxonomy" id="37330"/>
    <lineage>
        <taxon>Bacteria</taxon>
        <taxon>Bacillati</taxon>
        <taxon>Actinomycetota</taxon>
        <taxon>Actinomycetes</taxon>
        <taxon>Mycobacteriales</taxon>
        <taxon>Nocardiaceae</taxon>
        <taxon>Nocardia</taxon>
    </lineage>
</organism>
<reference evidence="5 6" key="1">
    <citation type="submission" date="2018-02" db="EMBL/GenBank/DDBJ databases">
        <title>8 Nocardia nova and 1 Nocardia cyriacigeorgica strain used for evolution to TMP-SMX.</title>
        <authorList>
            <person name="Mehta H."/>
            <person name="Weng J."/>
            <person name="Shamoo Y."/>
        </authorList>
    </citation>
    <scope>NUCLEOTIDE SEQUENCE [LARGE SCALE GENOMIC DNA]</scope>
    <source>
        <strain evidence="5 6">BAA2227</strain>
    </source>
</reference>
<dbReference type="PANTHER" id="PTHR48081">
    <property type="entry name" value="AB HYDROLASE SUPERFAMILY PROTEIN C4A8.06C"/>
    <property type="match status" value="1"/>
</dbReference>
<dbReference type="GO" id="GO:0004806">
    <property type="term" value="F:triacylglycerol lipase activity"/>
    <property type="evidence" value="ECO:0007669"/>
    <property type="project" value="TreeGrafter"/>
</dbReference>
<dbReference type="Proteomes" id="UP000238356">
    <property type="component" value="Unassembled WGS sequence"/>
</dbReference>
<sequence>MRPLSVAIPASPPGLVLLDGALTGMLRLVSRPRDGVECAPVRVDFEDGTVVGEWVRAPGVTARGAALLYIHGGAFVACSPRTHRGVTAELSAAAGLPVFAVSYRKAPRFRFPTANNDVWRAYRWLTSEAGGAPVAVAGDSAGGYLAIVTALTAIAASRRGDGYPPAALLVLSPVTDATLNLARTRERNRRQKDPFAAAAAVSRVVGLYTAGASAREISVLDADFRGICPIMIHVGGTEMLLGDARALHARVKAAGGVSCLHIWPGQVHVFPALFRYLPQARMALSLSGAFLRNALAVGEAHAATQ</sequence>
<proteinExistence type="inferred from homology"/>
<dbReference type="PROSITE" id="PS01174">
    <property type="entry name" value="LIPASE_GDXG_SER"/>
    <property type="match status" value="1"/>
</dbReference>
<keyword evidence="2 5" id="KW-0378">Hydrolase</keyword>
<evidence type="ECO:0000256" key="3">
    <source>
        <dbReference type="PROSITE-ProRule" id="PRU10038"/>
    </source>
</evidence>
<evidence type="ECO:0000256" key="1">
    <source>
        <dbReference type="ARBA" id="ARBA00010515"/>
    </source>
</evidence>
<feature type="active site" evidence="3">
    <location>
        <position position="140"/>
    </location>
</feature>
<dbReference type="InterPro" id="IPR033140">
    <property type="entry name" value="Lipase_GDXG_put_SER_AS"/>
</dbReference>
<keyword evidence="6" id="KW-1185">Reference proteome</keyword>
<comment type="similarity">
    <text evidence="1">Belongs to the 'GDXG' lipolytic enzyme family.</text>
</comment>
<accession>A0A2S5ZW93</accession>
<dbReference type="Gene3D" id="3.40.50.1820">
    <property type="entry name" value="alpha/beta hydrolase"/>
    <property type="match status" value="1"/>
</dbReference>
<dbReference type="InterPro" id="IPR050300">
    <property type="entry name" value="GDXG_lipolytic_enzyme"/>
</dbReference>